<evidence type="ECO:0008006" key="6">
    <source>
        <dbReference type="Google" id="ProtNLM"/>
    </source>
</evidence>
<organism evidence="4 5">
    <name type="scientific">Formimonas warabiya</name>
    <dbReference type="NCBI Taxonomy" id="1761012"/>
    <lineage>
        <taxon>Bacteria</taxon>
        <taxon>Bacillati</taxon>
        <taxon>Bacillota</taxon>
        <taxon>Clostridia</taxon>
        <taxon>Eubacteriales</taxon>
        <taxon>Peptococcaceae</taxon>
        <taxon>Candidatus Formimonas</taxon>
    </lineage>
</organism>
<keyword evidence="2" id="KW-0489">Methyltransferase</keyword>
<keyword evidence="5" id="KW-1185">Reference proteome</keyword>
<evidence type="ECO:0000256" key="2">
    <source>
        <dbReference type="ARBA" id="ARBA00022603"/>
    </source>
</evidence>
<dbReference type="GO" id="GO:0032259">
    <property type="term" value="P:methylation"/>
    <property type="evidence" value="ECO:0007669"/>
    <property type="project" value="UniProtKB-KW"/>
</dbReference>
<comment type="similarity">
    <text evidence="1">Belongs to the trimethylamine methyltransferase family.</text>
</comment>
<dbReference type="KEGG" id="fwa:DCMF_13330"/>
<evidence type="ECO:0000313" key="4">
    <source>
        <dbReference type="EMBL" id="ATW25609.1"/>
    </source>
</evidence>
<evidence type="ECO:0000256" key="1">
    <source>
        <dbReference type="ARBA" id="ARBA00007137"/>
    </source>
</evidence>
<dbReference type="GO" id="GO:0015948">
    <property type="term" value="P:methanogenesis"/>
    <property type="evidence" value="ECO:0007669"/>
    <property type="project" value="InterPro"/>
</dbReference>
<proteinExistence type="inferred from homology"/>
<evidence type="ECO:0000313" key="5">
    <source>
        <dbReference type="Proteomes" id="UP000323521"/>
    </source>
</evidence>
<protein>
    <recommendedName>
        <fullName evidence="6">Trimethylamine methyltransferase</fullName>
    </recommendedName>
</protein>
<name>A0A3G1KT30_FORW1</name>
<dbReference type="GO" id="GO:0008168">
    <property type="term" value="F:methyltransferase activity"/>
    <property type="evidence" value="ECO:0007669"/>
    <property type="project" value="UniProtKB-KW"/>
</dbReference>
<dbReference type="Gene3D" id="3.20.20.480">
    <property type="entry name" value="Trimethylamine methyltransferase-like"/>
    <property type="match status" value="1"/>
</dbReference>
<gene>
    <name evidence="4" type="ORF">DCMF_13330</name>
</gene>
<dbReference type="RefSeq" id="WP_214659328.1">
    <property type="nucleotide sequence ID" value="NZ_CP017634.1"/>
</dbReference>
<sequence>MTVFDTARSLKILSREAVNAIHEATVRILSHTGMVVKSVHIRSIMADHGCQVRGEVVRIPKSLIQKMISLPVPRMELYTRSGKCITRKKGQGFLSHNFSYVSNILDLETGNQRKCTMNDLVETTRLLDALEEYNAVLPMLVPQEIPQEMAEIRMLEIALGNTDKPLIQGVIGEYDTRCMIDILAAVAGGEAELQAKPLCALLMCPISPLTFPQDVCDAIAVAAKAKIPILACTCPIPGLTSPVTMAGTLTQQNAEIIGFSLIARLINPDVPVIYTARALYPNMSTGLNAHGNINNGLAGACAVELAHFYGMESDVCGLGTSSILTDASCGYEKAMNSLLPVLTDTDWLTGAGSLNNVLTTSYEQIMIDSEILKLLKYAGRDLAFNGDTIAADVIDQVMNGGSFLNHEHTFKYIRSNEVYHYGSGLGNSLTYEEWAATGSKSVRDRARERVKEILNRQKVTYLTDAQSRIINEIVAEAEAKMGERKKRNT</sequence>
<dbReference type="EMBL" id="CP017634">
    <property type="protein sequence ID" value="ATW25609.1"/>
    <property type="molecule type" value="Genomic_DNA"/>
</dbReference>
<dbReference type="Proteomes" id="UP000323521">
    <property type="component" value="Chromosome"/>
</dbReference>
<dbReference type="InterPro" id="IPR038601">
    <property type="entry name" value="MttB-like_sf"/>
</dbReference>
<evidence type="ECO:0000256" key="3">
    <source>
        <dbReference type="ARBA" id="ARBA00022679"/>
    </source>
</evidence>
<reference evidence="4 5" key="1">
    <citation type="submission" date="2016-10" db="EMBL/GenBank/DDBJ databases">
        <title>Complete Genome Sequence of Peptococcaceae strain DCMF.</title>
        <authorList>
            <person name="Edwards R.J."/>
            <person name="Holland S.I."/>
            <person name="Deshpande N.P."/>
            <person name="Wong Y.K."/>
            <person name="Ertan H."/>
            <person name="Manefield M."/>
            <person name="Russell T.L."/>
            <person name="Lee M.J."/>
        </authorList>
    </citation>
    <scope>NUCLEOTIDE SEQUENCE [LARGE SCALE GENOMIC DNA]</scope>
    <source>
        <strain evidence="4 5">DCMF</strain>
    </source>
</reference>
<dbReference type="InterPro" id="IPR010426">
    <property type="entry name" value="MTTB_MeTrfase"/>
</dbReference>
<accession>A0A3G1KT30</accession>
<dbReference type="AlphaFoldDB" id="A0A3G1KT30"/>
<keyword evidence="3" id="KW-0808">Transferase</keyword>
<dbReference type="Pfam" id="PF06253">
    <property type="entry name" value="MTTB"/>
    <property type="match status" value="1"/>
</dbReference>